<dbReference type="Proteomes" id="UP000252884">
    <property type="component" value="Unassembled WGS sequence"/>
</dbReference>
<gene>
    <name evidence="2" type="ORF">DES41_110229</name>
</gene>
<evidence type="ECO:0000313" key="2">
    <source>
        <dbReference type="EMBL" id="RCW66864.1"/>
    </source>
</evidence>
<protein>
    <submittedName>
        <fullName evidence="2">Uncharacterized protein</fullName>
    </submittedName>
</protein>
<evidence type="ECO:0000313" key="3">
    <source>
        <dbReference type="Proteomes" id="UP000252884"/>
    </source>
</evidence>
<accession>A0A368XLF5</accession>
<sequence>MRTGRSSAASRTWDGERPRSGPALRADTSAERPLGARAGGVPQQVITERWDALCTHLYRCRCSLARL</sequence>
<organism evidence="2 3">
    <name type="scientific">Pseudorhodoferax soli</name>
    <dbReference type="NCBI Taxonomy" id="545864"/>
    <lineage>
        <taxon>Bacteria</taxon>
        <taxon>Pseudomonadati</taxon>
        <taxon>Pseudomonadota</taxon>
        <taxon>Betaproteobacteria</taxon>
        <taxon>Burkholderiales</taxon>
        <taxon>Comamonadaceae</taxon>
    </lineage>
</organism>
<reference evidence="2 3" key="1">
    <citation type="submission" date="2018-07" db="EMBL/GenBank/DDBJ databases">
        <title>Genomic Encyclopedia of Type Strains, Phase IV (KMG-IV): sequencing the most valuable type-strain genomes for metagenomic binning, comparative biology and taxonomic classification.</title>
        <authorList>
            <person name="Goeker M."/>
        </authorList>
    </citation>
    <scope>NUCLEOTIDE SEQUENCE [LARGE SCALE GENOMIC DNA]</scope>
    <source>
        <strain evidence="2 3">DSM 21634</strain>
    </source>
</reference>
<feature type="compositionally biased region" description="Polar residues" evidence="1">
    <location>
        <begin position="1"/>
        <end position="10"/>
    </location>
</feature>
<proteinExistence type="predicted"/>
<feature type="region of interest" description="Disordered" evidence="1">
    <location>
        <begin position="1"/>
        <end position="36"/>
    </location>
</feature>
<dbReference type="EMBL" id="QPJK01000010">
    <property type="protein sequence ID" value="RCW66864.1"/>
    <property type="molecule type" value="Genomic_DNA"/>
</dbReference>
<dbReference type="RefSeq" id="WP_147282982.1">
    <property type="nucleotide sequence ID" value="NZ_QPJK01000010.1"/>
</dbReference>
<keyword evidence="3" id="KW-1185">Reference proteome</keyword>
<name>A0A368XLF5_9BURK</name>
<comment type="caution">
    <text evidence="2">The sequence shown here is derived from an EMBL/GenBank/DDBJ whole genome shotgun (WGS) entry which is preliminary data.</text>
</comment>
<dbReference type="AlphaFoldDB" id="A0A368XLF5"/>
<evidence type="ECO:0000256" key="1">
    <source>
        <dbReference type="SAM" id="MobiDB-lite"/>
    </source>
</evidence>